<feature type="transmembrane region" description="Helical" evidence="3">
    <location>
        <begin position="310"/>
        <end position="332"/>
    </location>
</feature>
<keyword evidence="3" id="KW-0812">Transmembrane</keyword>
<feature type="transmembrane region" description="Helical" evidence="3">
    <location>
        <begin position="338"/>
        <end position="356"/>
    </location>
</feature>
<dbReference type="InterPro" id="IPR011990">
    <property type="entry name" value="TPR-like_helical_dom_sf"/>
</dbReference>
<evidence type="ECO:0000313" key="5">
    <source>
        <dbReference type="Proteomes" id="UP000248330"/>
    </source>
</evidence>
<feature type="transmembrane region" description="Helical" evidence="3">
    <location>
        <begin position="130"/>
        <end position="152"/>
    </location>
</feature>
<feature type="transmembrane region" description="Helical" evidence="3">
    <location>
        <begin position="96"/>
        <end position="118"/>
    </location>
</feature>
<feature type="transmembrane region" description="Helical" evidence="3">
    <location>
        <begin position="236"/>
        <end position="260"/>
    </location>
</feature>
<gene>
    <name evidence="4" type="ORF">C8D93_10579</name>
</gene>
<dbReference type="PANTHER" id="PTHR44227:SF3">
    <property type="entry name" value="PROTEIN O-MANNOSYL-TRANSFERASE TMTC4"/>
    <property type="match status" value="1"/>
</dbReference>
<keyword evidence="1" id="KW-0677">Repeat</keyword>
<dbReference type="AlphaFoldDB" id="A0A318E7Q4"/>
<comment type="caution">
    <text evidence="4">The sequence shown here is derived from an EMBL/GenBank/DDBJ whole genome shotgun (WGS) entry which is preliminary data.</text>
</comment>
<feature type="transmembrane region" description="Helical" evidence="3">
    <location>
        <begin position="392"/>
        <end position="410"/>
    </location>
</feature>
<sequence length="636" mass="68998">MTALHSVSSRLLLFLAIAGTIAVYRAGLFGGFLFDDHQNIVENAALQSVDGSVFQWIVAALSSNSGMLMRPISMLSFAVNYYISGLDPLSFKATNLAIHVATGLAIYALGIQLIPRLLRQVAAPATTRAIALVAASIWMLHPLHVSNVLYVVQRMNQLSTLFALLGLLCYSVGRWQTLRTGSGLATSLCGLTAFGILSLFSKENGALTFAYALVIECLCFGFSASTQGQQRILKLFFIFTLAVPGAAAAISLAVAPDWLLGGYSVREFTLYERLLTQPRILAHYLLWIAVPLPSWMGIYHDDIATSTGLFSPPATALALAGLAGVATLVWRLRHRSPGLAFGAAWFLVGHAMESTILPLELVFEHRNYLPSAGLLIGATAAIWGFTERIPNARLAGCCVAIVALAAGTATRAHSWGEPYRLAMTMAAHHPESARSLYDAGRAIYSRRTTYDDPERATEQATQLFQHAMRINQHYVHPAVSNVLINYKTDEAPADVVTDLARRLRESPMLHATSVLLLINGITDGRTLVSPEGVRAIFEAAMDNDTTTTAMRAMLLSAYGRYHYLVLRDIQNAVALTMAAAEQDPRSPIAQLNLAKLAIELNEIGIATAAVKRASELDTASVHRDEIRRILERVGAE</sequence>
<reference evidence="4 5" key="1">
    <citation type="submission" date="2018-04" db="EMBL/GenBank/DDBJ databases">
        <title>Genomic Encyclopedia of Type Strains, Phase IV (KMG-IV): sequencing the most valuable type-strain genomes for metagenomic binning, comparative biology and taxonomic classification.</title>
        <authorList>
            <person name="Goeker M."/>
        </authorList>
    </citation>
    <scope>NUCLEOTIDE SEQUENCE [LARGE SCALE GENOMIC DNA]</scope>
    <source>
        <strain evidence="4 5">DSM 104150</strain>
    </source>
</reference>
<name>A0A318E7Q4_9GAMM</name>
<keyword evidence="3" id="KW-0472">Membrane</keyword>
<dbReference type="Proteomes" id="UP000248330">
    <property type="component" value="Unassembled WGS sequence"/>
</dbReference>
<proteinExistence type="predicted"/>
<evidence type="ECO:0000256" key="3">
    <source>
        <dbReference type="SAM" id="Phobius"/>
    </source>
</evidence>
<evidence type="ECO:0000256" key="2">
    <source>
        <dbReference type="ARBA" id="ARBA00022803"/>
    </source>
</evidence>
<dbReference type="PANTHER" id="PTHR44227">
    <property type="match status" value="1"/>
</dbReference>
<dbReference type="Gene3D" id="1.25.40.10">
    <property type="entry name" value="Tetratricopeptide repeat domain"/>
    <property type="match status" value="1"/>
</dbReference>
<accession>A0A318E7Q4</accession>
<feature type="transmembrane region" description="Helical" evidence="3">
    <location>
        <begin position="182"/>
        <end position="200"/>
    </location>
</feature>
<dbReference type="InterPro" id="IPR052346">
    <property type="entry name" value="O-mannosyl-transferase_TMTC"/>
</dbReference>
<evidence type="ECO:0000256" key="1">
    <source>
        <dbReference type="ARBA" id="ARBA00022737"/>
    </source>
</evidence>
<keyword evidence="3" id="KW-1133">Transmembrane helix</keyword>
<feature type="transmembrane region" description="Helical" evidence="3">
    <location>
        <begin position="12"/>
        <end position="34"/>
    </location>
</feature>
<protein>
    <recommendedName>
        <fullName evidence="6">Tetratricopeptide repeat protein</fullName>
    </recommendedName>
</protein>
<keyword evidence="2" id="KW-0802">TPR repeat</keyword>
<evidence type="ECO:0000313" key="4">
    <source>
        <dbReference type="EMBL" id="PXV67723.1"/>
    </source>
</evidence>
<feature type="transmembrane region" description="Helical" evidence="3">
    <location>
        <begin position="368"/>
        <end position="386"/>
    </location>
</feature>
<evidence type="ECO:0008006" key="6">
    <source>
        <dbReference type="Google" id="ProtNLM"/>
    </source>
</evidence>
<keyword evidence="5" id="KW-1185">Reference proteome</keyword>
<feature type="transmembrane region" description="Helical" evidence="3">
    <location>
        <begin position="206"/>
        <end position="224"/>
    </location>
</feature>
<feature type="transmembrane region" description="Helical" evidence="3">
    <location>
        <begin position="158"/>
        <end position="175"/>
    </location>
</feature>
<organism evidence="4 5">
    <name type="scientific">Sinimarinibacterium flocculans</name>
    <dbReference type="NCBI Taxonomy" id="985250"/>
    <lineage>
        <taxon>Bacteria</taxon>
        <taxon>Pseudomonadati</taxon>
        <taxon>Pseudomonadota</taxon>
        <taxon>Gammaproteobacteria</taxon>
        <taxon>Nevskiales</taxon>
        <taxon>Nevskiaceae</taxon>
        <taxon>Sinimarinibacterium</taxon>
    </lineage>
</organism>
<dbReference type="EMBL" id="QICN01000005">
    <property type="protein sequence ID" value="PXV67723.1"/>
    <property type="molecule type" value="Genomic_DNA"/>
</dbReference>